<dbReference type="InterPro" id="IPR010982">
    <property type="entry name" value="Lambda_DNA-bd_dom_sf"/>
</dbReference>
<dbReference type="PROSITE" id="PS50943">
    <property type="entry name" value="HTH_CROC1"/>
    <property type="match status" value="1"/>
</dbReference>
<organism evidence="2 3">
    <name type="scientific">Shewanella pealeana (strain ATCC 700345 / ANG-SQ1)</name>
    <dbReference type="NCBI Taxonomy" id="398579"/>
    <lineage>
        <taxon>Bacteria</taxon>
        <taxon>Pseudomonadati</taxon>
        <taxon>Pseudomonadota</taxon>
        <taxon>Gammaproteobacteria</taxon>
        <taxon>Alteromonadales</taxon>
        <taxon>Shewanellaceae</taxon>
        <taxon>Shewanella</taxon>
    </lineage>
</organism>
<dbReference type="InterPro" id="IPR001387">
    <property type="entry name" value="Cro/C1-type_HTH"/>
</dbReference>
<dbReference type="eggNOG" id="ENOG502ZKBI">
    <property type="taxonomic scope" value="Bacteria"/>
</dbReference>
<evidence type="ECO:0000259" key="1">
    <source>
        <dbReference type="PROSITE" id="PS50943"/>
    </source>
</evidence>
<dbReference type="Gene3D" id="1.10.260.40">
    <property type="entry name" value="lambda repressor-like DNA-binding domains"/>
    <property type="match status" value="1"/>
</dbReference>
<protein>
    <submittedName>
        <fullName evidence="2">Transcriptional regulator, XRE family</fullName>
    </submittedName>
</protein>
<dbReference type="SMART" id="SM00530">
    <property type="entry name" value="HTH_XRE"/>
    <property type="match status" value="1"/>
</dbReference>
<gene>
    <name evidence="2" type="ordered locus">Spea_1859</name>
</gene>
<proteinExistence type="predicted"/>
<accession>A8H3P5</accession>
<dbReference type="EMBL" id="CP000851">
    <property type="protein sequence ID" value="ABV87182.1"/>
    <property type="molecule type" value="Genomic_DNA"/>
</dbReference>
<dbReference type="Pfam" id="PF01381">
    <property type="entry name" value="HTH_3"/>
    <property type="match status" value="1"/>
</dbReference>
<dbReference type="KEGG" id="spl:Spea_1859"/>
<name>A8H3P5_SHEPA</name>
<dbReference type="Proteomes" id="UP000002608">
    <property type="component" value="Chromosome"/>
</dbReference>
<dbReference type="CDD" id="cd00093">
    <property type="entry name" value="HTH_XRE"/>
    <property type="match status" value="1"/>
</dbReference>
<evidence type="ECO:0000313" key="3">
    <source>
        <dbReference type="Proteomes" id="UP000002608"/>
    </source>
</evidence>
<dbReference type="GO" id="GO:0003677">
    <property type="term" value="F:DNA binding"/>
    <property type="evidence" value="ECO:0007669"/>
    <property type="project" value="InterPro"/>
</dbReference>
<keyword evidence="3" id="KW-1185">Reference proteome</keyword>
<evidence type="ECO:0000313" key="2">
    <source>
        <dbReference type="EMBL" id="ABV87182.1"/>
    </source>
</evidence>
<reference evidence="2 3" key="1">
    <citation type="submission" date="2007-10" db="EMBL/GenBank/DDBJ databases">
        <title>Complete sequence of Shewanella pealeana ATCC 700345.</title>
        <authorList>
            <consortium name="US DOE Joint Genome Institute"/>
            <person name="Copeland A."/>
            <person name="Lucas S."/>
            <person name="Lapidus A."/>
            <person name="Barry K."/>
            <person name="Glavina del Rio T."/>
            <person name="Dalin E."/>
            <person name="Tice H."/>
            <person name="Pitluck S."/>
            <person name="Chertkov O."/>
            <person name="Brettin T."/>
            <person name="Bruce D."/>
            <person name="Detter J.C."/>
            <person name="Han C."/>
            <person name="Schmutz J."/>
            <person name="Larimer F."/>
            <person name="Land M."/>
            <person name="Hauser L."/>
            <person name="Kyrpides N."/>
            <person name="Kim E."/>
            <person name="Zhao J.-S.Z."/>
            <person name="Manno D."/>
            <person name="Hawari J."/>
            <person name="Richardson P."/>
        </authorList>
    </citation>
    <scope>NUCLEOTIDE SEQUENCE [LARGE SCALE GENOMIC DNA]</scope>
    <source>
        <strain evidence="3">ATCC 700345 / ANG-SQ1</strain>
    </source>
</reference>
<sequence>MAKQMAYNEETQKAVRRVWDEFKSETGTSQAKAAKALGINQSALSQYLRGEIPLNTDFLAKFAKLTKSDLDSLGITPATVGAMPLELRYTLSGRRLRDTSALVPSPTSFEGCFGIVVDYDDFALPRDSIMIVDETTTIKEYDSVILVSRDDRMINGTIRYTPDGWEVLEPHARGARRFVVRGDDTIYRLGGAFLPERHGRTFEQKPARG</sequence>
<dbReference type="HOGENOM" id="CLU_1314689_0_0_6"/>
<dbReference type="SUPFAM" id="SSF47413">
    <property type="entry name" value="lambda repressor-like DNA-binding domains"/>
    <property type="match status" value="1"/>
</dbReference>
<feature type="domain" description="HTH cro/C1-type" evidence="1">
    <location>
        <begin position="29"/>
        <end position="73"/>
    </location>
</feature>
<dbReference type="OrthoDB" id="5916950at2"/>
<dbReference type="AlphaFoldDB" id="A8H3P5"/>